<accession>A0A0X8XYQ9</accession>
<name>A0A0X8XYQ9_9EURY</name>
<dbReference type="AlphaFoldDB" id="A0A0X8XYQ9"/>
<dbReference type="KEGG" id="mema:MMAB1_3311"/>
<dbReference type="AntiFam" id="ANF00271">
    <property type="entry name" value="Translation of CRISPR region"/>
</dbReference>
<organism evidence="1 2">
    <name type="scientific">Methanoculleus bourgensis</name>
    <dbReference type="NCBI Taxonomy" id="83986"/>
    <lineage>
        <taxon>Archaea</taxon>
        <taxon>Methanobacteriati</taxon>
        <taxon>Methanobacteriota</taxon>
        <taxon>Stenosarchaea group</taxon>
        <taxon>Methanomicrobia</taxon>
        <taxon>Methanomicrobiales</taxon>
        <taxon>Methanomicrobiaceae</taxon>
        <taxon>Methanoculleus</taxon>
    </lineage>
</organism>
<protein>
    <submittedName>
        <fullName evidence="1">Uncharacterized protein</fullName>
    </submittedName>
</protein>
<reference evidence="1 2" key="1">
    <citation type="submission" date="2016-01" db="EMBL/GenBank/DDBJ databases">
        <authorList>
            <person name="Manzoor S."/>
        </authorList>
    </citation>
    <scope>NUCLEOTIDE SEQUENCE [LARGE SCALE GENOMIC DNA]</scope>
    <source>
        <strain evidence="1">Methanoculleus sp MAB1</strain>
    </source>
</reference>
<dbReference type="Proteomes" id="UP000069850">
    <property type="component" value="Chromosome 1"/>
</dbReference>
<evidence type="ECO:0000313" key="1">
    <source>
        <dbReference type="EMBL" id="CVK34524.1"/>
    </source>
</evidence>
<gene>
    <name evidence="1" type="ORF">MMAB1_3311</name>
</gene>
<dbReference type="EMBL" id="LT158599">
    <property type="protein sequence ID" value="CVK34524.1"/>
    <property type="molecule type" value="Genomic_DNA"/>
</dbReference>
<evidence type="ECO:0000313" key="2">
    <source>
        <dbReference type="Proteomes" id="UP000069850"/>
    </source>
</evidence>
<proteinExistence type="predicted"/>
<sequence>MARDRHGRASMEPCLFRHGKDILVTAESGYLTGASMEPCLFRHGKA</sequence>